<comment type="caution">
    <text evidence="2">The sequence shown here is derived from an EMBL/GenBank/DDBJ whole genome shotgun (WGS) entry which is preliminary data.</text>
</comment>
<dbReference type="EMBL" id="JANBPY010000580">
    <property type="protein sequence ID" value="KAJ1965624.1"/>
    <property type="molecule type" value="Genomic_DNA"/>
</dbReference>
<keyword evidence="3" id="KW-1185">Reference proteome</keyword>
<dbReference type="Pfam" id="PF05071">
    <property type="entry name" value="NDUFA12"/>
    <property type="match status" value="1"/>
</dbReference>
<protein>
    <submittedName>
        <fullName evidence="2">Uncharacterized protein</fullName>
    </submittedName>
</protein>
<comment type="similarity">
    <text evidence="1">Belongs to the complex I NDUFA12 subunit family.</text>
</comment>
<sequence>MPRMTSLVQLWRSLRLPWRSTVQVGKDQAGNVYFEKHEKSRIYPRRWVELTTDSDHYSSYDVDKVP</sequence>
<dbReference type="InterPro" id="IPR007763">
    <property type="entry name" value="NDUFA12"/>
</dbReference>
<gene>
    <name evidence="2" type="ORF">IWQ62_002619</name>
</gene>
<organism evidence="2 3">
    <name type="scientific">Dispira parvispora</name>
    <dbReference type="NCBI Taxonomy" id="1520584"/>
    <lineage>
        <taxon>Eukaryota</taxon>
        <taxon>Fungi</taxon>
        <taxon>Fungi incertae sedis</taxon>
        <taxon>Zoopagomycota</taxon>
        <taxon>Kickxellomycotina</taxon>
        <taxon>Dimargaritomycetes</taxon>
        <taxon>Dimargaritales</taxon>
        <taxon>Dimargaritaceae</taxon>
        <taxon>Dispira</taxon>
    </lineage>
</organism>
<evidence type="ECO:0000256" key="1">
    <source>
        <dbReference type="ARBA" id="ARBA00007355"/>
    </source>
</evidence>
<dbReference type="OrthoDB" id="10255576at2759"/>
<dbReference type="AlphaFoldDB" id="A0A9W8AQY1"/>
<evidence type="ECO:0000313" key="3">
    <source>
        <dbReference type="Proteomes" id="UP001150925"/>
    </source>
</evidence>
<feature type="non-terminal residue" evidence="2">
    <location>
        <position position="66"/>
    </location>
</feature>
<reference evidence="2" key="1">
    <citation type="submission" date="2022-07" db="EMBL/GenBank/DDBJ databases">
        <title>Phylogenomic reconstructions and comparative analyses of Kickxellomycotina fungi.</title>
        <authorList>
            <person name="Reynolds N.K."/>
            <person name="Stajich J.E."/>
            <person name="Barry K."/>
            <person name="Grigoriev I.V."/>
            <person name="Crous P."/>
            <person name="Smith M.E."/>
        </authorList>
    </citation>
    <scope>NUCLEOTIDE SEQUENCE</scope>
    <source>
        <strain evidence="2">RSA 1196</strain>
    </source>
</reference>
<evidence type="ECO:0000313" key="2">
    <source>
        <dbReference type="EMBL" id="KAJ1965624.1"/>
    </source>
</evidence>
<dbReference type="Proteomes" id="UP001150925">
    <property type="component" value="Unassembled WGS sequence"/>
</dbReference>
<dbReference type="GO" id="GO:0045271">
    <property type="term" value="C:respiratory chain complex I"/>
    <property type="evidence" value="ECO:0007669"/>
    <property type="project" value="InterPro"/>
</dbReference>
<proteinExistence type="inferred from homology"/>
<name>A0A9W8AQY1_9FUNG</name>
<accession>A0A9W8AQY1</accession>